<evidence type="ECO:0000313" key="2">
    <source>
        <dbReference type="EnsemblMetazoa" id="MDOA000486-PA"/>
    </source>
</evidence>
<organism evidence="2">
    <name type="scientific">Musca domestica</name>
    <name type="common">House fly</name>
    <dbReference type="NCBI Taxonomy" id="7370"/>
    <lineage>
        <taxon>Eukaryota</taxon>
        <taxon>Metazoa</taxon>
        <taxon>Ecdysozoa</taxon>
        <taxon>Arthropoda</taxon>
        <taxon>Hexapoda</taxon>
        <taxon>Insecta</taxon>
        <taxon>Pterygota</taxon>
        <taxon>Neoptera</taxon>
        <taxon>Endopterygota</taxon>
        <taxon>Diptera</taxon>
        <taxon>Brachycera</taxon>
        <taxon>Muscomorpha</taxon>
        <taxon>Muscoidea</taxon>
        <taxon>Muscidae</taxon>
        <taxon>Musca</taxon>
    </lineage>
</organism>
<name>A0A1I8M256_MUSDO</name>
<dbReference type="PANTHER" id="PTHR46455">
    <property type="entry name" value="SET AND MYND DOMAIN CONTAINING, ARTHROPOD-SPECIFIC, MEMBER 4, ISOFORM A"/>
    <property type="match status" value="1"/>
</dbReference>
<evidence type="ECO:0000259" key="1">
    <source>
        <dbReference type="Pfam" id="PF00856"/>
    </source>
</evidence>
<dbReference type="RefSeq" id="XP_005188643.1">
    <property type="nucleotide sequence ID" value="XM_005188586.3"/>
</dbReference>
<accession>A0A1I8M256</accession>
<sequence>MQNFSEKVIFTADNNAQFGRHLKAAIDVEAGDVLIEESPLLVTTHWECEQMKCAKCCEDSFVICKKCNFFPLCMDCTEHDPFECEFFCNATKAISKNLLINNYALNSIIKLLMVIENPKSLDSCTNLTPNNFKLNEYRDTEMWMDHATNIVQPLLHSGLMDCLRNLQKAKGDMRDADFLHKLCILIDANAFEVSSKVTGDSLKGLYVHASKMPHHCVPNTATAIDDDYNMKIYAAVPIKAGEVIYNSYTNPLMGTVQRQHHLRLTRHIECQCFRCRDPTELDTHMSSLKCKQCPDGYAICSHGKWQCLDCQAITDPVFAQKLLVQASEDIGNANGDVMTYEELLRKYSSDFHPNHFLLIDIKQNIATVLRAVLINSMREPNKDILRRRLELCEEILPVVRAVIPGYSKLYAIALYEYLLSFLELAELDFRSKEIPKDMYIEKLHVAREIALESKDLLSFEPPNSPEGHLVRRIAIQQEQIEESLSKFENK</sequence>
<dbReference type="Pfam" id="PF00856">
    <property type="entry name" value="SET"/>
    <property type="match status" value="1"/>
</dbReference>
<dbReference type="GO" id="GO:0008276">
    <property type="term" value="F:protein methyltransferase activity"/>
    <property type="evidence" value="ECO:0007669"/>
    <property type="project" value="UniProtKB-ARBA"/>
</dbReference>
<dbReference type="InterPro" id="IPR001214">
    <property type="entry name" value="SET_dom"/>
</dbReference>
<dbReference type="GO" id="GO:0008170">
    <property type="term" value="F:N-methyltransferase activity"/>
    <property type="evidence" value="ECO:0007669"/>
    <property type="project" value="UniProtKB-ARBA"/>
</dbReference>
<dbReference type="SUPFAM" id="SSF82199">
    <property type="entry name" value="SET domain"/>
    <property type="match status" value="1"/>
</dbReference>
<dbReference type="eggNOG" id="KOG2084">
    <property type="taxonomic scope" value="Eukaryota"/>
</dbReference>
<dbReference type="InterPro" id="IPR053010">
    <property type="entry name" value="SET_SmydA-8"/>
</dbReference>
<dbReference type="Proteomes" id="UP001652621">
    <property type="component" value="Unplaced"/>
</dbReference>
<dbReference type="VEuPathDB" id="VectorBase:MDOA000486"/>
<protein>
    <submittedName>
        <fullName evidence="4">Protein msta</fullName>
    </submittedName>
</protein>
<dbReference type="CDD" id="cd20071">
    <property type="entry name" value="SET_SMYD"/>
    <property type="match status" value="1"/>
</dbReference>
<dbReference type="KEGG" id="mde:101899251"/>
<proteinExistence type="predicted"/>
<dbReference type="Gene3D" id="1.10.220.160">
    <property type="match status" value="1"/>
</dbReference>
<evidence type="ECO:0000313" key="3">
    <source>
        <dbReference type="Proteomes" id="UP001652621"/>
    </source>
</evidence>
<dbReference type="InterPro" id="IPR046341">
    <property type="entry name" value="SET_dom_sf"/>
</dbReference>
<dbReference type="PANTHER" id="PTHR46455:SF6">
    <property type="entry name" value="RE22408P-RELATED"/>
    <property type="match status" value="1"/>
</dbReference>
<reference evidence="4" key="2">
    <citation type="submission" date="2025-04" db="UniProtKB">
        <authorList>
            <consortium name="RefSeq"/>
        </authorList>
    </citation>
    <scope>IDENTIFICATION</scope>
    <source>
        <strain evidence="4">Aabys</strain>
    </source>
</reference>
<evidence type="ECO:0000313" key="4">
    <source>
        <dbReference type="RefSeq" id="XP_005188643.1"/>
    </source>
</evidence>
<dbReference type="STRING" id="7370.A0A1I8M256"/>
<keyword evidence="3" id="KW-1185">Reference proteome</keyword>
<dbReference type="Gene3D" id="6.10.140.2220">
    <property type="match status" value="1"/>
</dbReference>
<gene>
    <name evidence="2" type="primary">101899251</name>
    <name evidence="4" type="synonym">LOC101899251</name>
</gene>
<reference evidence="2" key="1">
    <citation type="submission" date="2020-05" db="UniProtKB">
        <authorList>
            <consortium name="EnsemblMetazoa"/>
        </authorList>
    </citation>
    <scope>IDENTIFICATION</scope>
    <source>
        <strain evidence="2">Aabys</strain>
    </source>
</reference>
<dbReference type="GO" id="GO:0008757">
    <property type="term" value="F:S-adenosylmethionine-dependent methyltransferase activity"/>
    <property type="evidence" value="ECO:0007669"/>
    <property type="project" value="UniProtKB-ARBA"/>
</dbReference>
<feature type="domain" description="SET" evidence="1">
    <location>
        <begin position="19"/>
        <end position="248"/>
    </location>
</feature>
<dbReference type="EnsemblMetazoa" id="MDOA000486-RA">
    <property type="protein sequence ID" value="MDOA000486-PA"/>
    <property type="gene ID" value="MDOA000486"/>
</dbReference>
<dbReference type="OrthoDB" id="77368at2759"/>
<dbReference type="Gene3D" id="2.170.270.10">
    <property type="entry name" value="SET domain"/>
    <property type="match status" value="1"/>
</dbReference>
<dbReference type="VEuPathDB" id="VectorBase:MDOMA2_000731"/>
<dbReference type="AlphaFoldDB" id="A0A1I8M256"/>